<dbReference type="EC" id="3.-.-.-" evidence="2"/>
<dbReference type="SUPFAM" id="SSF56601">
    <property type="entry name" value="beta-lactamase/transpeptidase-like"/>
    <property type="match status" value="1"/>
</dbReference>
<dbReference type="InterPro" id="IPR012338">
    <property type="entry name" value="Beta-lactam/transpept-like"/>
</dbReference>
<dbReference type="GO" id="GO:0016787">
    <property type="term" value="F:hydrolase activity"/>
    <property type="evidence" value="ECO:0007669"/>
    <property type="project" value="UniProtKB-KW"/>
</dbReference>
<evidence type="ECO:0000313" key="3">
    <source>
        <dbReference type="Proteomes" id="UP001560045"/>
    </source>
</evidence>
<dbReference type="Pfam" id="PF00144">
    <property type="entry name" value="Beta-lactamase"/>
    <property type="match status" value="1"/>
</dbReference>
<evidence type="ECO:0000313" key="2">
    <source>
        <dbReference type="EMBL" id="MEX5717301.1"/>
    </source>
</evidence>
<dbReference type="EMBL" id="JBFNXQ010000005">
    <property type="protein sequence ID" value="MEX5717301.1"/>
    <property type="molecule type" value="Genomic_DNA"/>
</dbReference>
<protein>
    <submittedName>
        <fullName evidence="2">Serine hydrolase domain-containing protein</fullName>
        <ecNumber evidence="2">3.-.-.-</ecNumber>
    </submittedName>
</protein>
<proteinExistence type="predicted"/>
<dbReference type="Proteomes" id="UP001560045">
    <property type="component" value="Unassembled WGS sequence"/>
</dbReference>
<evidence type="ECO:0000259" key="1">
    <source>
        <dbReference type="Pfam" id="PF00144"/>
    </source>
</evidence>
<dbReference type="RefSeq" id="WP_369203004.1">
    <property type="nucleotide sequence ID" value="NZ_JBFNXQ010000005.1"/>
</dbReference>
<gene>
    <name evidence="2" type="ORF">ABQ292_02830</name>
</gene>
<comment type="caution">
    <text evidence="2">The sequence shown here is derived from an EMBL/GenBank/DDBJ whole genome shotgun (WGS) entry which is preliminary data.</text>
</comment>
<dbReference type="PANTHER" id="PTHR43283">
    <property type="entry name" value="BETA-LACTAMASE-RELATED"/>
    <property type="match status" value="1"/>
</dbReference>
<dbReference type="PANTHER" id="PTHR43283:SF3">
    <property type="entry name" value="BETA-LACTAMASE FAMILY PROTEIN (AFU_ORTHOLOGUE AFUA_5G07500)"/>
    <property type="match status" value="1"/>
</dbReference>
<dbReference type="InterPro" id="IPR050789">
    <property type="entry name" value="Diverse_Enzym_Activities"/>
</dbReference>
<name>A0ABV3XA32_9ACTN</name>
<keyword evidence="2" id="KW-0378">Hydrolase</keyword>
<accession>A0ABV3XA32</accession>
<sequence length="377" mass="40097">MGTTVEELLGRHVEAGTVPGAVALLGSDDAPVVTAGVAAVGGGPMREDAIMRIQSMTKPITSVAALRLVETGRLGLDQGLEEWLPELADRCVLSSPTAELGDTVPAHRSITLRHLLTNASGYGMALVDSPLQRAMADNGTEAGPEPVILGAEEWLARLTELPLAFQPGEGWRYHHSFGLLGILITRLTGRSLGQHLAEDLVGPLGMTDTASWVPEDELHRLPAAYRHGEDGLVETEPAGGGFYAGPAPFDVSHGELVCTARDFHRFARMLAAGGRVDGEPMVSADHLRQMTSDQVPAGNKTPESFFPGFWEGMGWGFGVGVRTQGPQRGRYGWSGGQGTDFFVDPDGTVGILLTQVELGPQMSALIEEFQALHPPSR</sequence>
<feature type="domain" description="Beta-lactamase-related" evidence="1">
    <location>
        <begin position="7"/>
        <end position="353"/>
    </location>
</feature>
<reference evidence="2 3" key="1">
    <citation type="submission" date="2024-06" db="EMBL/GenBank/DDBJ databases">
        <title>Draft genome sequence of Geodermatophilus badlandi, a novel member of the Geodermatophilaceae isolated from badland sedimentary rocks in the Red desert, Wyoming, USA.</title>
        <authorList>
            <person name="Ben Tekaya S."/>
            <person name="Nouioui I."/>
            <person name="Flores G.M."/>
            <person name="Shaal M.N."/>
            <person name="Bredoire F."/>
            <person name="Basile F."/>
            <person name="Van Diepen L."/>
            <person name="Ward N.L."/>
        </authorList>
    </citation>
    <scope>NUCLEOTIDE SEQUENCE [LARGE SCALE GENOMIC DNA]</scope>
    <source>
        <strain evidence="2 3">WL48A</strain>
    </source>
</reference>
<dbReference type="Gene3D" id="3.40.710.10">
    <property type="entry name" value="DD-peptidase/beta-lactamase superfamily"/>
    <property type="match status" value="1"/>
</dbReference>
<organism evidence="2 3">
    <name type="scientific">Geodermatophilus maliterrae</name>
    <dbReference type="NCBI Taxonomy" id="3162531"/>
    <lineage>
        <taxon>Bacteria</taxon>
        <taxon>Bacillati</taxon>
        <taxon>Actinomycetota</taxon>
        <taxon>Actinomycetes</taxon>
        <taxon>Geodermatophilales</taxon>
        <taxon>Geodermatophilaceae</taxon>
        <taxon>Geodermatophilus</taxon>
    </lineage>
</organism>
<dbReference type="InterPro" id="IPR001466">
    <property type="entry name" value="Beta-lactam-related"/>
</dbReference>
<keyword evidence="3" id="KW-1185">Reference proteome</keyword>